<organism evidence="1 2">
    <name type="scientific">Daphnia magna</name>
    <dbReference type="NCBI Taxonomy" id="35525"/>
    <lineage>
        <taxon>Eukaryota</taxon>
        <taxon>Metazoa</taxon>
        <taxon>Ecdysozoa</taxon>
        <taxon>Arthropoda</taxon>
        <taxon>Crustacea</taxon>
        <taxon>Branchiopoda</taxon>
        <taxon>Diplostraca</taxon>
        <taxon>Cladocera</taxon>
        <taxon>Anomopoda</taxon>
        <taxon>Daphniidae</taxon>
        <taxon>Daphnia</taxon>
    </lineage>
</organism>
<proteinExistence type="predicted"/>
<gene>
    <name evidence="1" type="ORF">OUZ56_031853</name>
</gene>
<accession>A0ABQ9ZVF0</accession>
<name>A0ABQ9ZVF0_9CRUS</name>
<keyword evidence="2" id="KW-1185">Reference proteome</keyword>
<sequence length="128" mass="14006">MLVAASTNVSFTTFYKRDVNGWSKFSVGFTTISTSTKQAGCVHTIPLVQPSMAFKRPALNAEVVKPNKTVCLQQPLSSVSPNVQNSSGFSSDANYRANLAHFEKFGVDRPYSRNPTLLCDCPVKDEVI</sequence>
<comment type="caution">
    <text evidence="1">The sequence shown here is derived from an EMBL/GenBank/DDBJ whole genome shotgun (WGS) entry which is preliminary data.</text>
</comment>
<dbReference type="Proteomes" id="UP001234178">
    <property type="component" value="Unassembled WGS sequence"/>
</dbReference>
<protein>
    <submittedName>
        <fullName evidence="1">Uncharacterized protein</fullName>
    </submittedName>
</protein>
<evidence type="ECO:0000313" key="2">
    <source>
        <dbReference type="Proteomes" id="UP001234178"/>
    </source>
</evidence>
<evidence type="ECO:0000313" key="1">
    <source>
        <dbReference type="EMBL" id="KAK4016888.1"/>
    </source>
</evidence>
<dbReference type="EMBL" id="JAOYFB010000005">
    <property type="protein sequence ID" value="KAK4016888.1"/>
    <property type="molecule type" value="Genomic_DNA"/>
</dbReference>
<reference evidence="1 2" key="1">
    <citation type="journal article" date="2023" name="Nucleic Acids Res.">
        <title>The hologenome of Daphnia magna reveals possible DNA methylation and microbiome-mediated evolution of the host genome.</title>
        <authorList>
            <person name="Chaturvedi A."/>
            <person name="Li X."/>
            <person name="Dhandapani V."/>
            <person name="Marshall H."/>
            <person name="Kissane S."/>
            <person name="Cuenca-Cambronero M."/>
            <person name="Asole G."/>
            <person name="Calvet F."/>
            <person name="Ruiz-Romero M."/>
            <person name="Marangio P."/>
            <person name="Guigo R."/>
            <person name="Rago D."/>
            <person name="Mirbahai L."/>
            <person name="Eastwood N."/>
            <person name="Colbourne J.K."/>
            <person name="Zhou J."/>
            <person name="Mallon E."/>
            <person name="Orsini L."/>
        </authorList>
    </citation>
    <scope>NUCLEOTIDE SEQUENCE [LARGE SCALE GENOMIC DNA]</scope>
    <source>
        <strain evidence="1">LRV0_1</strain>
    </source>
</reference>